<sequence>MTAERTVRGLIDEPRRSEPAELAGLFAQLEPVSTDFLLGDWRGGELPSGHPMDGSLGRARWYGKSFHSANDVQPLVCLDENGEKFSNVALGKGEATLRLIEFEGTVTASMVYDGQPVIDHFAKVDDDTVMGVMTGKKLAPPYFYFYLERDARPAAAGGCLADR</sequence>
<protein>
    <recommendedName>
        <fullName evidence="5">GXWXG protein</fullName>
    </recommendedName>
</protein>
<evidence type="ECO:0000259" key="1">
    <source>
        <dbReference type="Pfam" id="PF14231"/>
    </source>
</evidence>
<evidence type="ECO:0000313" key="3">
    <source>
        <dbReference type="EMBL" id="SDR00006.1"/>
    </source>
</evidence>
<evidence type="ECO:0008006" key="5">
    <source>
        <dbReference type="Google" id="ProtNLM"/>
    </source>
</evidence>
<dbReference type="STRING" id="47312.SAMN04489765_2706"/>
<dbReference type="InterPro" id="IPR025951">
    <property type="entry name" value="GXWXG_dom"/>
</dbReference>
<feature type="domain" description="DUF4334" evidence="2">
    <location>
        <begin position="93"/>
        <end position="149"/>
    </location>
</feature>
<dbReference type="Gene3D" id="2.40.128.580">
    <property type="entry name" value="GXWXG domain"/>
    <property type="match status" value="1"/>
</dbReference>
<dbReference type="InterPro" id="IPR025568">
    <property type="entry name" value="DUF4334"/>
</dbReference>
<dbReference type="Pfam" id="PF14232">
    <property type="entry name" value="DUF4334"/>
    <property type="match status" value="1"/>
</dbReference>
<reference evidence="4" key="1">
    <citation type="submission" date="2016-10" db="EMBL/GenBank/DDBJ databases">
        <authorList>
            <person name="Varghese N."/>
            <person name="Submissions S."/>
        </authorList>
    </citation>
    <scope>NUCLEOTIDE SEQUENCE [LARGE SCALE GENOMIC DNA]</scope>
    <source>
        <strain evidence="4">DSM 44142</strain>
    </source>
</reference>
<organism evidence="3 4">
    <name type="scientific">Tsukamurella pulmonis</name>
    <dbReference type="NCBI Taxonomy" id="47312"/>
    <lineage>
        <taxon>Bacteria</taxon>
        <taxon>Bacillati</taxon>
        <taxon>Actinomycetota</taxon>
        <taxon>Actinomycetes</taxon>
        <taxon>Mycobacteriales</taxon>
        <taxon>Tsukamurellaceae</taxon>
        <taxon>Tsukamurella</taxon>
    </lineage>
</organism>
<dbReference type="OrthoDB" id="8905397at2"/>
<name>A0A1H1FHR4_9ACTN</name>
<keyword evidence="4" id="KW-1185">Reference proteome</keyword>
<dbReference type="RefSeq" id="WP_068568429.1">
    <property type="nucleotide sequence ID" value="NZ_AP025457.1"/>
</dbReference>
<feature type="domain" description="GXWXG" evidence="1">
    <location>
        <begin position="25"/>
        <end position="82"/>
    </location>
</feature>
<dbReference type="AlphaFoldDB" id="A0A1H1FHR4"/>
<accession>A0A1H1FHR4</accession>
<evidence type="ECO:0000313" key="4">
    <source>
        <dbReference type="Proteomes" id="UP000183053"/>
    </source>
</evidence>
<gene>
    <name evidence="3" type="ORF">SAMN04489765_2706</name>
</gene>
<proteinExistence type="predicted"/>
<dbReference type="Pfam" id="PF14231">
    <property type="entry name" value="GXWXG"/>
    <property type="match status" value="1"/>
</dbReference>
<dbReference type="Proteomes" id="UP000183053">
    <property type="component" value="Unassembled WGS sequence"/>
</dbReference>
<evidence type="ECO:0000259" key="2">
    <source>
        <dbReference type="Pfam" id="PF14232"/>
    </source>
</evidence>
<dbReference type="EMBL" id="FNLF01000002">
    <property type="protein sequence ID" value="SDR00006.1"/>
    <property type="molecule type" value="Genomic_DNA"/>
</dbReference>